<dbReference type="Pfam" id="PF20604">
    <property type="entry name" value="DUF6798"/>
    <property type="match status" value="1"/>
</dbReference>
<keyword evidence="1" id="KW-1133">Transmembrane helix</keyword>
<dbReference type="EMBL" id="CP036432">
    <property type="protein sequence ID" value="QDV84062.1"/>
    <property type="molecule type" value="Genomic_DNA"/>
</dbReference>
<organism evidence="3 4">
    <name type="scientific">Stieleria magnilauensis</name>
    <dbReference type="NCBI Taxonomy" id="2527963"/>
    <lineage>
        <taxon>Bacteria</taxon>
        <taxon>Pseudomonadati</taxon>
        <taxon>Planctomycetota</taxon>
        <taxon>Planctomycetia</taxon>
        <taxon>Pirellulales</taxon>
        <taxon>Pirellulaceae</taxon>
        <taxon>Stieleria</taxon>
    </lineage>
</organism>
<evidence type="ECO:0000259" key="2">
    <source>
        <dbReference type="Pfam" id="PF20604"/>
    </source>
</evidence>
<accession>A0ABX5XQZ0</accession>
<name>A0ABX5XQZ0_9BACT</name>
<dbReference type="Proteomes" id="UP000318081">
    <property type="component" value="Chromosome"/>
</dbReference>
<feature type="domain" description="DUF6798" evidence="2">
    <location>
        <begin position="426"/>
        <end position="485"/>
    </location>
</feature>
<keyword evidence="1" id="KW-0812">Transmembrane</keyword>
<feature type="transmembrane region" description="Helical" evidence="1">
    <location>
        <begin position="122"/>
        <end position="140"/>
    </location>
</feature>
<dbReference type="InterPro" id="IPR046477">
    <property type="entry name" value="DUF6798"/>
</dbReference>
<feature type="transmembrane region" description="Helical" evidence="1">
    <location>
        <begin position="305"/>
        <end position="328"/>
    </location>
</feature>
<evidence type="ECO:0000256" key="1">
    <source>
        <dbReference type="SAM" id="Phobius"/>
    </source>
</evidence>
<keyword evidence="4" id="KW-1185">Reference proteome</keyword>
<protein>
    <recommendedName>
        <fullName evidence="2">DUF6798 domain-containing protein</fullName>
    </recommendedName>
</protein>
<feature type="transmembrane region" description="Helical" evidence="1">
    <location>
        <begin position="375"/>
        <end position="393"/>
    </location>
</feature>
<keyword evidence="1" id="KW-0472">Membrane</keyword>
<dbReference type="RefSeq" id="WP_419581351.1">
    <property type="nucleotide sequence ID" value="NZ_CP036432.1"/>
</dbReference>
<evidence type="ECO:0000313" key="3">
    <source>
        <dbReference type="EMBL" id="QDV84062.1"/>
    </source>
</evidence>
<feature type="transmembrane region" description="Helical" evidence="1">
    <location>
        <begin position="24"/>
        <end position="43"/>
    </location>
</feature>
<feature type="transmembrane region" description="Helical" evidence="1">
    <location>
        <begin position="220"/>
        <end position="242"/>
    </location>
</feature>
<evidence type="ECO:0000313" key="4">
    <source>
        <dbReference type="Proteomes" id="UP000318081"/>
    </source>
</evidence>
<gene>
    <name evidence="3" type="ORF">TBK1r_30050</name>
</gene>
<feature type="transmembrane region" description="Helical" evidence="1">
    <location>
        <begin position="340"/>
        <end position="363"/>
    </location>
</feature>
<proteinExistence type="predicted"/>
<feature type="transmembrane region" description="Helical" evidence="1">
    <location>
        <begin position="278"/>
        <end position="296"/>
    </location>
</feature>
<sequence>MNTRLERLNVETSASDTPGNHRRAVWIAVAEVAALLGLFFVYAGDPPPAVNEAHYLVKAKNFWDPTFCSRDLFAASGKAHTTFYWTFGALTQVVSLGTTAWIGRLVGWLMLAIGLRRCCRSFGLPAFASLGVAILWLVGIEHGNLAGEWVVGGIEAKVPAYALVLMGIAEVARRNWSRGWIWFGAASAFHVLTGGWAVIAATVAFVVTERWFKPSDQPPMRFFSVGLFVGGALSLFGLLPAISLTLGATAAESVEAARIYSYMRIRHHLLPSDFPMHWFVRHGVLAVGLLTLAYVGRPTTAQRRVIWIGIGALGIAGCGLIVGALPAVMPDLAAKLLRYYWFRLSDAIVPLILALWLMQLLASRQSLEPAALTRGAALLVLLVATGMFLGSAWERNRIGIPPSTSHRLLGVDLNADAERQQRSHSDWVAVCDWVRVAMPRDEIFLTPRHQQTFKWYSSRAEVANWKDVPQDAKSLLQWRDRFDDIFPKRTGVISLNSVRVPISYAKLRAYRQRYGVRFMIVDNRVATKRLPLVKIYPVNGQQNETYSVYELPYN</sequence>
<feature type="transmembrane region" description="Helical" evidence="1">
    <location>
        <begin position="93"/>
        <end position="115"/>
    </location>
</feature>
<feature type="transmembrane region" description="Helical" evidence="1">
    <location>
        <begin position="180"/>
        <end position="208"/>
    </location>
</feature>
<reference evidence="3 4" key="1">
    <citation type="submission" date="2019-02" db="EMBL/GenBank/DDBJ databases">
        <title>Deep-cultivation of Planctomycetes and their phenomic and genomic characterization uncovers novel biology.</title>
        <authorList>
            <person name="Wiegand S."/>
            <person name="Jogler M."/>
            <person name="Boedeker C."/>
            <person name="Pinto D."/>
            <person name="Vollmers J."/>
            <person name="Rivas-Marin E."/>
            <person name="Kohn T."/>
            <person name="Peeters S.H."/>
            <person name="Heuer A."/>
            <person name="Rast P."/>
            <person name="Oberbeckmann S."/>
            <person name="Bunk B."/>
            <person name="Jeske O."/>
            <person name="Meyerdierks A."/>
            <person name="Storesund J.E."/>
            <person name="Kallscheuer N."/>
            <person name="Luecker S."/>
            <person name="Lage O.M."/>
            <person name="Pohl T."/>
            <person name="Merkel B.J."/>
            <person name="Hornburger P."/>
            <person name="Mueller R.-W."/>
            <person name="Bruemmer F."/>
            <person name="Labrenz M."/>
            <person name="Spormann A.M."/>
            <person name="Op den Camp H."/>
            <person name="Overmann J."/>
            <person name="Amann R."/>
            <person name="Jetten M.S.M."/>
            <person name="Mascher T."/>
            <person name="Medema M.H."/>
            <person name="Devos D.P."/>
            <person name="Kaster A.-K."/>
            <person name="Ovreas L."/>
            <person name="Rohde M."/>
            <person name="Galperin M.Y."/>
            <person name="Jogler C."/>
        </authorList>
    </citation>
    <scope>NUCLEOTIDE SEQUENCE [LARGE SCALE GENOMIC DNA]</scope>
    <source>
        <strain evidence="3 4">TBK1r</strain>
    </source>
</reference>